<keyword evidence="1" id="KW-1133">Transmembrane helix</keyword>
<feature type="transmembrane region" description="Helical" evidence="1">
    <location>
        <begin position="45"/>
        <end position="62"/>
    </location>
</feature>
<sequence>MESTTQSKSRWFLGILLFPIVLVVLPLFSLYCLRHRKQYKGSEEYSSRFFFLKKIYWLLYQLSPQKDLLDTKDHLELKNSLIVLYSPSFSFFTIYIAFLVSSFYEENYQTRKSFRLCNLHNKKFWWEFLLSSLDVFRKIPSVNFLKESSESIVYFVNSTSSLEEIIKNSYRTIVFFKLDRFFSWSKGFKRTYSAVGKVTLKERLKNLEEFNLKVGKIFFLLQGKDKEVSSAKNLI</sequence>
<gene>
    <name evidence="2" type="ordered locus">MSU_0723</name>
</gene>
<organism evidence="2 3">
    <name type="scientific">Mycoplasma suis (strain Illinois)</name>
    <dbReference type="NCBI Taxonomy" id="768700"/>
    <lineage>
        <taxon>Bacteria</taxon>
        <taxon>Bacillati</taxon>
        <taxon>Mycoplasmatota</taxon>
        <taxon>Mollicutes</taxon>
        <taxon>Mycoplasmataceae</taxon>
        <taxon>Mycoplasma</taxon>
    </lineage>
</organism>
<dbReference type="STRING" id="768700.MSU_0723"/>
<dbReference type="HOGENOM" id="CLU_1249496_0_0_14"/>
<accession>F0QRX8</accession>
<dbReference type="Proteomes" id="UP000007484">
    <property type="component" value="Chromosome"/>
</dbReference>
<keyword evidence="1" id="KW-0812">Transmembrane</keyword>
<name>F0QRX8_MYCSL</name>
<protein>
    <submittedName>
        <fullName evidence="2">Uncharacterized protein</fullName>
    </submittedName>
</protein>
<keyword evidence="3" id="KW-1185">Reference proteome</keyword>
<dbReference type="AlphaFoldDB" id="F0QRX8"/>
<dbReference type="EMBL" id="CP002525">
    <property type="protein sequence ID" value="ADX98248.1"/>
    <property type="molecule type" value="Genomic_DNA"/>
</dbReference>
<dbReference type="KEGG" id="mss:MSU_0723"/>
<evidence type="ECO:0000313" key="2">
    <source>
        <dbReference type="EMBL" id="ADX98248.1"/>
    </source>
</evidence>
<evidence type="ECO:0000313" key="3">
    <source>
        <dbReference type="Proteomes" id="UP000007484"/>
    </source>
</evidence>
<feature type="transmembrane region" description="Helical" evidence="1">
    <location>
        <begin position="82"/>
        <end position="104"/>
    </location>
</feature>
<keyword evidence="1" id="KW-0472">Membrane</keyword>
<proteinExistence type="predicted"/>
<feature type="transmembrane region" description="Helical" evidence="1">
    <location>
        <begin position="12"/>
        <end position="33"/>
    </location>
</feature>
<evidence type="ECO:0000256" key="1">
    <source>
        <dbReference type="SAM" id="Phobius"/>
    </source>
</evidence>
<reference evidence="2 3" key="1">
    <citation type="journal article" date="2011" name="J. Bacteriol.">
        <title>Complete genome sequences of two hemotropic Mycoplasmas, Mycoplasma haemofelis strain Ohio2 and Mycoplasma suis strain Illinois.</title>
        <authorList>
            <person name="Messick J.B."/>
            <person name="Santos A.P."/>
            <person name="Guimaraes A.M."/>
        </authorList>
    </citation>
    <scope>NUCLEOTIDE SEQUENCE [LARGE SCALE GENOMIC DNA]</scope>
    <source>
        <strain evidence="2 3">Illinois</strain>
    </source>
</reference>
<dbReference type="RefSeq" id="WP_013610087.1">
    <property type="nucleotide sequence ID" value="NC_015155.1"/>
</dbReference>